<accession>A0A1Z2KXR4</accession>
<evidence type="ECO:0000313" key="2">
    <source>
        <dbReference type="EMBL" id="ARZ66843.1"/>
    </source>
</evidence>
<dbReference type="KEGG" id="salj:SMD11_1180"/>
<name>A0A1Z2KXR4_9ACTN</name>
<evidence type="ECO:0000256" key="1">
    <source>
        <dbReference type="SAM" id="MobiDB-lite"/>
    </source>
</evidence>
<organism evidence="2 3">
    <name type="scientific">Streptomyces albireticuli</name>
    <dbReference type="NCBI Taxonomy" id="1940"/>
    <lineage>
        <taxon>Bacteria</taxon>
        <taxon>Bacillati</taxon>
        <taxon>Actinomycetota</taxon>
        <taxon>Actinomycetes</taxon>
        <taxon>Kitasatosporales</taxon>
        <taxon>Streptomycetaceae</taxon>
        <taxon>Streptomyces</taxon>
    </lineage>
</organism>
<dbReference type="AlphaFoldDB" id="A0A1Z2KXR4"/>
<feature type="region of interest" description="Disordered" evidence="1">
    <location>
        <begin position="88"/>
        <end position="109"/>
    </location>
</feature>
<reference evidence="2 3" key="1">
    <citation type="submission" date="2017-06" db="EMBL/GenBank/DDBJ databases">
        <title>Streptomyces albireticuli Genome sequencing and assembly.</title>
        <authorList>
            <person name="Wang Y."/>
            <person name="Du B."/>
            <person name="Ding Y."/>
            <person name="Liu H."/>
            <person name="Hou Q."/>
            <person name="Liu K."/>
            <person name="Yao L."/>
            <person name="Wang C."/>
        </authorList>
    </citation>
    <scope>NUCLEOTIDE SEQUENCE [LARGE SCALE GENOMIC DNA]</scope>
    <source>
        <strain evidence="2 3">MDJK11</strain>
    </source>
</reference>
<evidence type="ECO:0000313" key="3">
    <source>
        <dbReference type="Proteomes" id="UP000195755"/>
    </source>
</evidence>
<protein>
    <submittedName>
        <fullName evidence="2">Uncharacterized protein</fullName>
    </submittedName>
</protein>
<sequence length="109" mass="11594">MDMAGALDPERLALVGRAGFALEVGVQRVQALVSHLRHQRITEERLDVQPDLRLIALLGGALDLMLLQPPVQQLPDREIGAVEGLSGLDRELGSSPREGLGVARAGVAS</sequence>
<proteinExistence type="predicted"/>
<dbReference type="Proteomes" id="UP000195755">
    <property type="component" value="Chromosome"/>
</dbReference>
<dbReference type="EMBL" id="CP021744">
    <property type="protein sequence ID" value="ARZ66843.1"/>
    <property type="molecule type" value="Genomic_DNA"/>
</dbReference>
<gene>
    <name evidence="2" type="ORF">SMD11_1180</name>
</gene>